<sequence>MELKKILAAVLCTSMLVSTASVFASAANSRPDFASRIESRFENPSMEQRPAARWWMAEGLHTDETIRESIRELYDYGFGAVEFVTLDESEYLDDATYAWGSEEWIHDSQLVVEECTKLGMGVSFTSGTHWSTSNLVSINPDEEAASQELGYRTIDLAPGETYDGVLPQAELTENATKIRLVKVTAAKVAKATESGATNLESDSLTDVTDLATQNPDGSWSIRYTAPSDGSYTLFAFWQYGTSESYKPAISNSYTINYYSKEGANALIDYWEKTVLTPELRELIKENGNVTMFMDSLELNPKGIDNTGNLWSKDYLNEFQSRRGYDVSEYLPVLIMSEYKFNMPRVYPYTLDDAELATKVRNDLYQTNTELYMENCLDVIREWLHEFNITLRAQNSYGKELEISTPAKSLDFVETESLAFATDLDSFRGQSGAAHLYDKVYSSETNAIMYGDYKYSNNYLCQAIYTQFASGIQKTVTHGYSSAFGPEDNCTWPGYEGMMPMFSERYNKRQPNAIDYPAVWGEHIARLQSVLMQGISQMDIGILRTDYVYCKTRHRAFPREDHQNQNYLRQHKGYYWEDTSLQDTGYTYDYFSPYLLQDEDITCENGIVQADSVGYKALILYQEELPLESAKVLYEWAKDGLPVVIVDGTTVEDIFDGAIKTNKSAAITTGSNDGKDAELAEVMAQIKALDTVKTVKTQAQAKDALQSLGVKPRAEFVQPNQKLLTTMRKAEDATYLYVYHYMYEDTDNYTGQISVEGIYKPYTYDTWSNNVEEIGAYSYSDGRTVLNVDIAPGEVVVFALDPNDKAAKTVIETENVEKVTVENGKFVLQVPQSGAAAVRYSDGSTDQVTAEVPDDITLNQWNLTVESWEPGDKVTRTEDRGTGHSSTEVTYTTNKVQIEVGRTALIPWKDIEQVGPTVSGVGTYSNTFTLPDSWSAQNRLVFQADSFCGGTAAVFVNGKQVDVNIDTCTADLTGVVTPGENTIEVRVTSSLRNKFLPEGYPGWSNYIPDFADYGMTGSVTLAAYTAVAVEETDTPSSSDTPSTSEPEPSTSQPDNSSETGASQPSTGDNTAMIFVGSILLLLTGAATLVFKKRKMH</sequence>
<dbReference type="STRING" id="537013.CLOSTMETH_01618"/>
<feature type="compositionally biased region" description="Polar residues" evidence="1">
    <location>
        <begin position="1051"/>
        <end position="1067"/>
    </location>
</feature>
<dbReference type="InterPro" id="IPR053161">
    <property type="entry name" value="Ulvan_degrading_GH"/>
</dbReference>
<dbReference type="HOGENOM" id="CLU_003772_0_1_9"/>
<feature type="signal peptide" evidence="3">
    <location>
        <begin position="1"/>
        <end position="26"/>
    </location>
</feature>
<accession>C0ECP7</accession>
<reference evidence="4 5" key="2">
    <citation type="submission" date="2009-02" db="EMBL/GenBank/DDBJ databases">
        <title>Draft genome sequence of Clostridium methylpentosum (DSM 5476).</title>
        <authorList>
            <person name="Sudarsanam P."/>
            <person name="Ley R."/>
            <person name="Guruge J."/>
            <person name="Turnbaugh P.J."/>
            <person name="Mahowald M."/>
            <person name="Liep D."/>
            <person name="Gordon J."/>
        </authorList>
    </citation>
    <scope>NUCLEOTIDE SEQUENCE [LARGE SCALE GENOMIC DNA]</scope>
    <source>
        <strain evidence="4 5">DSM 5476</strain>
    </source>
</reference>
<evidence type="ECO:0000313" key="5">
    <source>
        <dbReference type="Proteomes" id="UP000003340"/>
    </source>
</evidence>
<proteinExistence type="predicted"/>
<dbReference type="SUPFAM" id="SSF49785">
    <property type="entry name" value="Galactose-binding domain-like"/>
    <property type="match status" value="1"/>
</dbReference>
<dbReference type="eggNOG" id="COG3250">
    <property type="taxonomic scope" value="Bacteria"/>
</dbReference>
<reference evidence="4 5" key="1">
    <citation type="submission" date="2009-01" db="EMBL/GenBank/DDBJ databases">
        <authorList>
            <person name="Fulton L."/>
            <person name="Clifton S."/>
            <person name="Fulton B."/>
            <person name="Xu J."/>
            <person name="Minx P."/>
            <person name="Pepin K.H."/>
            <person name="Johnson M."/>
            <person name="Bhonagiri V."/>
            <person name="Nash W.E."/>
            <person name="Mardis E.R."/>
            <person name="Wilson R.K."/>
        </authorList>
    </citation>
    <scope>NUCLEOTIDE SEQUENCE [LARGE SCALE GENOMIC DNA]</scope>
    <source>
        <strain evidence="4 5">DSM 5476</strain>
    </source>
</reference>
<keyword evidence="2" id="KW-0812">Transmembrane</keyword>
<feature type="chain" id="PRO_5002897802" evidence="3">
    <location>
        <begin position="27"/>
        <end position="1095"/>
    </location>
</feature>
<gene>
    <name evidence="4" type="ORF">CLOSTMETH_01618</name>
</gene>
<evidence type="ECO:0000256" key="2">
    <source>
        <dbReference type="SAM" id="Phobius"/>
    </source>
</evidence>
<evidence type="ECO:0000256" key="3">
    <source>
        <dbReference type="SAM" id="SignalP"/>
    </source>
</evidence>
<dbReference type="EMBL" id="ACEC01000057">
    <property type="protein sequence ID" value="EEG30691.1"/>
    <property type="molecule type" value="Genomic_DNA"/>
</dbReference>
<name>C0ECP7_9FIRM</name>
<organism evidence="4 5">
    <name type="scientific">[Clostridium] methylpentosum DSM 5476</name>
    <dbReference type="NCBI Taxonomy" id="537013"/>
    <lineage>
        <taxon>Bacteria</taxon>
        <taxon>Bacillati</taxon>
        <taxon>Bacillota</taxon>
        <taxon>Clostridia</taxon>
        <taxon>Eubacteriales</taxon>
        <taxon>Oscillospiraceae</taxon>
        <taxon>Oscillospiraceae incertae sedis</taxon>
    </lineage>
</organism>
<feature type="region of interest" description="Disordered" evidence="1">
    <location>
        <begin position="1029"/>
        <end position="1067"/>
    </location>
</feature>
<protein>
    <submittedName>
        <fullName evidence="4">LPXTG-motif cell wall anchor domain protein</fullName>
    </submittedName>
</protein>
<dbReference type="Pfam" id="PF17132">
    <property type="entry name" value="Glyco_hydro_106"/>
    <property type="match status" value="1"/>
</dbReference>
<keyword evidence="5" id="KW-1185">Reference proteome</keyword>
<dbReference type="InterPro" id="IPR008979">
    <property type="entry name" value="Galactose-bd-like_sf"/>
</dbReference>
<feature type="compositionally biased region" description="Low complexity" evidence="1">
    <location>
        <begin position="1033"/>
        <end position="1050"/>
    </location>
</feature>
<dbReference type="AlphaFoldDB" id="C0ECP7"/>
<feature type="transmembrane region" description="Helical" evidence="2">
    <location>
        <begin position="1070"/>
        <end position="1089"/>
    </location>
</feature>
<dbReference type="Gene3D" id="2.60.120.260">
    <property type="entry name" value="Galactose-binding domain-like"/>
    <property type="match status" value="1"/>
</dbReference>
<dbReference type="PANTHER" id="PTHR36848:SF2">
    <property type="entry name" value="SECRETED PROTEIN"/>
    <property type="match status" value="1"/>
</dbReference>
<dbReference type="Proteomes" id="UP000003340">
    <property type="component" value="Unassembled WGS sequence"/>
</dbReference>
<keyword evidence="2" id="KW-1133">Transmembrane helix</keyword>
<keyword evidence="3" id="KW-0732">Signal</keyword>
<dbReference type="PANTHER" id="PTHR36848">
    <property type="entry name" value="DNA-BINDING PROTEIN (PUTATIVE SECRETED PROTEIN)-RELATED"/>
    <property type="match status" value="1"/>
</dbReference>
<keyword evidence="2" id="KW-0472">Membrane</keyword>
<comment type="caution">
    <text evidence="4">The sequence shown here is derived from an EMBL/GenBank/DDBJ whole genome shotgun (WGS) entry which is preliminary data.</text>
</comment>
<evidence type="ECO:0000313" key="4">
    <source>
        <dbReference type="EMBL" id="EEG30691.1"/>
    </source>
</evidence>
<evidence type="ECO:0000256" key="1">
    <source>
        <dbReference type="SAM" id="MobiDB-lite"/>
    </source>
</evidence>
<dbReference type="NCBIfam" id="TIGR01167">
    <property type="entry name" value="LPXTG_anchor"/>
    <property type="match status" value="1"/>
</dbReference>